<dbReference type="AlphaFoldDB" id="A0A6J4M1C8"/>
<accession>A0A6J4M1C8</accession>
<evidence type="ECO:0000256" key="1">
    <source>
        <dbReference type="SAM" id="MobiDB-lite"/>
    </source>
</evidence>
<protein>
    <submittedName>
        <fullName evidence="2">ABC transporter, permease protein 2 (Cluster 1, maltose/g3p/polyamine/iron)</fullName>
    </submittedName>
</protein>
<feature type="compositionally biased region" description="Basic and acidic residues" evidence="1">
    <location>
        <begin position="69"/>
        <end position="78"/>
    </location>
</feature>
<proteinExistence type="predicted"/>
<feature type="region of interest" description="Disordered" evidence="1">
    <location>
        <begin position="212"/>
        <end position="271"/>
    </location>
</feature>
<feature type="compositionally biased region" description="Basic residues" evidence="1">
    <location>
        <begin position="235"/>
        <end position="247"/>
    </location>
</feature>
<reference evidence="2" key="1">
    <citation type="submission" date="2020-02" db="EMBL/GenBank/DDBJ databases">
        <authorList>
            <person name="Meier V. D."/>
        </authorList>
    </citation>
    <scope>NUCLEOTIDE SEQUENCE</scope>
    <source>
        <strain evidence="2">AVDCRST_MAG34</strain>
    </source>
</reference>
<name>A0A6J4M1C8_9ACTN</name>
<organism evidence="2">
    <name type="scientific">uncultured Nocardioidaceae bacterium</name>
    <dbReference type="NCBI Taxonomy" id="253824"/>
    <lineage>
        <taxon>Bacteria</taxon>
        <taxon>Bacillati</taxon>
        <taxon>Actinomycetota</taxon>
        <taxon>Actinomycetes</taxon>
        <taxon>Propionibacteriales</taxon>
        <taxon>Nocardioidaceae</taxon>
        <taxon>environmental samples</taxon>
    </lineage>
</organism>
<dbReference type="EMBL" id="CADCUI010000023">
    <property type="protein sequence ID" value="CAA9343624.1"/>
    <property type="molecule type" value="Genomic_DNA"/>
</dbReference>
<feature type="non-terminal residue" evidence="2">
    <location>
        <position position="271"/>
    </location>
</feature>
<sequence>DQGTALHRPRRPDGALHQPAGLRAADLVQVGARGSPDSSDVDPEPVHDPGLRADPHRVGHPGVPVVPELDARGHGERRARGRHRVPRGVRPGTAGLPGQEDRVRAHRLHAVRATGHPGHPQLRDRRAAVLARHVAGHHRADGRQRLRGVLPEPVLRQPAARAGGVRLPRRGHPMAGVHQGRAAAVEAGPGDTGPAVLPHQLERLPVAGLRAVQPGEPDPAGGSLHPAVGQQRPLRPAHGRGGGRQRARAAALPARPAVRHRRGLALGAQGL</sequence>
<feature type="non-terminal residue" evidence="2">
    <location>
        <position position="1"/>
    </location>
</feature>
<evidence type="ECO:0000313" key="2">
    <source>
        <dbReference type="EMBL" id="CAA9343624.1"/>
    </source>
</evidence>
<feature type="compositionally biased region" description="Basic and acidic residues" evidence="1">
    <location>
        <begin position="44"/>
        <end position="57"/>
    </location>
</feature>
<gene>
    <name evidence="2" type="ORF">AVDCRST_MAG34-1096</name>
</gene>
<feature type="region of interest" description="Disordered" evidence="1">
    <location>
        <begin position="1"/>
        <end position="98"/>
    </location>
</feature>